<evidence type="ECO:0000256" key="4">
    <source>
        <dbReference type="ARBA" id="ARBA00022982"/>
    </source>
</evidence>
<dbReference type="PANTHER" id="PTHR36923">
    <property type="entry name" value="FERREDOXIN"/>
    <property type="match status" value="1"/>
</dbReference>
<evidence type="ECO:0000256" key="8">
    <source>
        <dbReference type="RuleBase" id="RU368020"/>
    </source>
</evidence>
<feature type="domain" description="4Fe-4S ferredoxin-type" evidence="9">
    <location>
        <begin position="4"/>
        <end position="32"/>
    </location>
</feature>
<keyword evidence="11" id="KW-1185">Reference proteome</keyword>
<organism evidence="10 11">
    <name type="scientific">Parafrankia colletiae</name>
    <dbReference type="NCBI Taxonomy" id="573497"/>
    <lineage>
        <taxon>Bacteria</taxon>
        <taxon>Bacillati</taxon>
        <taxon>Actinomycetota</taxon>
        <taxon>Actinomycetes</taxon>
        <taxon>Frankiales</taxon>
        <taxon>Frankiaceae</taxon>
        <taxon>Parafrankia</taxon>
    </lineage>
</organism>
<evidence type="ECO:0000259" key="9">
    <source>
        <dbReference type="PROSITE" id="PS51379"/>
    </source>
</evidence>
<protein>
    <recommendedName>
        <fullName evidence="8">Ferredoxin</fullName>
    </recommendedName>
</protein>
<proteinExistence type="predicted"/>
<keyword evidence="3 8" id="KW-0479">Metal-binding</keyword>
<evidence type="ECO:0000256" key="6">
    <source>
        <dbReference type="ARBA" id="ARBA00023014"/>
    </source>
</evidence>
<sequence>MGAPSVAVDRERCVGSGMCVLYAPDSFAHDEVAKVVVLDPMGDEEDVIGSAVDACPTGALRLAQEKGT</sequence>
<evidence type="ECO:0000256" key="1">
    <source>
        <dbReference type="ARBA" id="ARBA00001927"/>
    </source>
</evidence>
<dbReference type="SUPFAM" id="SSF54862">
    <property type="entry name" value="4Fe-4S ferredoxins"/>
    <property type="match status" value="1"/>
</dbReference>
<evidence type="ECO:0000256" key="5">
    <source>
        <dbReference type="ARBA" id="ARBA00023004"/>
    </source>
</evidence>
<dbReference type="GO" id="GO:0005506">
    <property type="term" value="F:iron ion binding"/>
    <property type="evidence" value="ECO:0007669"/>
    <property type="project" value="UniProtKB-UniRule"/>
</dbReference>
<evidence type="ECO:0000256" key="2">
    <source>
        <dbReference type="ARBA" id="ARBA00022448"/>
    </source>
</evidence>
<reference evidence="11" key="1">
    <citation type="submission" date="2016-07" db="EMBL/GenBank/DDBJ databases">
        <title>Sequence Frankia sp. strain CcI1.17.</title>
        <authorList>
            <person name="Ghodhbane-Gtari F."/>
            <person name="Swanson E."/>
            <person name="Gueddou A."/>
            <person name="Morris K."/>
            <person name="Hezbri K."/>
            <person name="Ktari A."/>
            <person name="Nouioui I."/>
            <person name="Abebe-Akele F."/>
            <person name="Simpson S."/>
            <person name="Thomas K."/>
            <person name="Gtari M."/>
            <person name="Tisa L.S."/>
            <person name="Hurst S."/>
        </authorList>
    </citation>
    <scope>NUCLEOTIDE SEQUENCE [LARGE SCALE GENOMIC DNA]</scope>
    <source>
        <strain evidence="11">Cc1.17</strain>
    </source>
</reference>
<evidence type="ECO:0000256" key="3">
    <source>
        <dbReference type="ARBA" id="ARBA00022723"/>
    </source>
</evidence>
<dbReference type="RefSeq" id="WP_071085538.1">
    <property type="nucleotide sequence ID" value="NZ_MBLM01000121.1"/>
</dbReference>
<keyword evidence="7" id="KW-0003">3Fe-4S</keyword>
<dbReference type="InterPro" id="IPR051269">
    <property type="entry name" value="Fe-S_cluster_ET"/>
</dbReference>
<keyword evidence="5 8" id="KW-0408">Iron</keyword>
<evidence type="ECO:0000313" key="11">
    <source>
        <dbReference type="Proteomes" id="UP000179627"/>
    </source>
</evidence>
<gene>
    <name evidence="10" type="ORF">CC117_19415</name>
</gene>
<evidence type="ECO:0000313" key="10">
    <source>
        <dbReference type="EMBL" id="OHV35414.1"/>
    </source>
</evidence>
<keyword evidence="6 8" id="KW-0411">Iron-sulfur</keyword>
<comment type="function">
    <text evidence="8">Ferredoxins are iron-sulfur proteins that transfer electrons in a wide variety of metabolic reactions.</text>
</comment>
<dbReference type="PRINTS" id="PR00352">
    <property type="entry name" value="3FE4SFRDOXIN"/>
</dbReference>
<comment type="caution">
    <text evidence="10">The sequence shown here is derived from an EMBL/GenBank/DDBJ whole genome shotgun (WGS) entry which is preliminary data.</text>
</comment>
<accession>A0A1S1QSP8</accession>
<dbReference type="InterPro" id="IPR001080">
    <property type="entry name" value="3Fe4S_ferredoxin"/>
</dbReference>
<dbReference type="OrthoDB" id="4741951at2"/>
<dbReference type="PANTHER" id="PTHR36923:SF3">
    <property type="entry name" value="FERREDOXIN"/>
    <property type="match status" value="1"/>
</dbReference>
<name>A0A1S1QSP8_9ACTN</name>
<dbReference type="PROSITE" id="PS51379">
    <property type="entry name" value="4FE4S_FER_2"/>
    <property type="match status" value="1"/>
</dbReference>
<keyword evidence="4 8" id="KW-0249">Electron transport</keyword>
<dbReference type="AlphaFoldDB" id="A0A1S1QSP8"/>
<dbReference type="GO" id="GO:0051538">
    <property type="term" value="F:3 iron, 4 sulfur cluster binding"/>
    <property type="evidence" value="ECO:0007669"/>
    <property type="project" value="UniProtKB-KW"/>
</dbReference>
<dbReference type="Gene3D" id="3.30.70.20">
    <property type="match status" value="1"/>
</dbReference>
<dbReference type="GO" id="GO:0009055">
    <property type="term" value="F:electron transfer activity"/>
    <property type="evidence" value="ECO:0007669"/>
    <property type="project" value="UniProtKB-UniRule"/>
</dbReference>
<dbReference type="Pfam" id="PF13370">
    <property type="entry name" value="Fer4_13"/>
    <property type="match status" value="1"/>
</dbReference>
<dbReference type="Proteomes" id="UP000179627">
    <property type="component" value="Unassembled WGS sequence"/>
</dbReference>
<comment type="cofactor">
    <cofactor evidence="1">
        <name>[3Fe-4S] cluster</name>
        <dbReference type="ChEBI" id="CHEBI:21137"/>
    </cofactor>
</comment>
<dbReference type="EMBL" id="MBLM01000121">
    <property type="protein sequence ID" value="OHV35414.1"/>
    <property type="molecule type" value="Genomic_DNA"/>
</dbReference>
<evidence type="ECO:0000256" key="7">
    <source>
        <dbReference type="ARBA" id="ARBA00023291"/>
    </source>
</evidence>
<dbReference type="InterPro" id="IPR017896">
    <property type="entry name" value="4Fe4S_Fe-S-bd"/>
</dbReference>
<keyword evidence="2 8" id="KW-0813">Transport</keyword>